<accession>A0A9W8L7V9</accession>
<organism evidence="2 3">
    <name type="scientific">Coemansia pectinata</name>
    <dbReference type="NCBI Taxonomy" id="1052879"/>
    <lineage>
        <taxon>Eukaryota</taxon>
        <taxon>Fungi</taxon>
        <taxon>Fungi incertae sedis</taxon>
        <taxon>Zoopagomycota</taxon>
        <taxon>Kickxellomycotina</taxon>
        <taxon>Kickxellomycetes</taxon>
        <taxon>Kickxellales</taxon>
        <taxon>Kickxellaceae</taxon>
        <taxon>Coemansia</taxon>
    </lineage>
</organism>
<protein>
    <submittedName>
        <fullName evidence="2">Uncharacterized protein</fullName>
    </submittedName>
</protein>
<evidence type="ECO:0000256" key="1">
    <source>
        <dbReference type="SAM" id="MobiDB-lite"/>
    </source>
</evidence>
<name>A0A9W8L7V9_9FUNG</name>
<gene>
    <name evidence="2" type="ORF">GGI19_006798</name>
</gene>
<feature type="region of interest" description="Disordered" evidence="1">
    <location>
        <begin position="1"/>
        <end position="83"/>
    </location>
</feature>
<dbReference type="Proteomes" id="UP001140011">
    <property type="component" value="Unassembled WGS sequence"/>
</dbReference>
<feature type="region of interest" description="Disordered" evidence="1">
    <location>
        <begin position="193"/>
        <end position="212"/>
    </location>
</feature>
<dbReference type="AlphaFoldDB" id="A0A9W8L7V9"/>
<reference evidence="2" key="1">
    <citation type="submission" date="2022-07" db="EMBL/GenBank/DDBJ databases">
        <title>Phylogenomic reconstructions and comparative analyses of Kickxellomycotina fungi.</title>
        <authorList>
            <person name="Reynolds N.K."/>
            <person name="Stajich J.E."/>
            <person name="Barry K."/>
            <person name="Grigoriev I.V."/>
            <person name="Crous P."/>
            <person name="Smith M.E."/>
        </authorList>
    </citation>
    <scope>NUCLEOTIDE SEQUENCE</scope>
    <source>
        <strain evidence="2">BCRC 34297</strain>
    </source>
</reference>
<evidence type="ECO:0000313" key="3">
    <source>
        <dbReference type="Proteomes" id="UP001140011"/>
    </source>
</evidence>
<dbReference type="OrthoDB" id="5590774at2759"/>
<evidence type="ECO:0000313" key="2">
    <source>
        <dbReference type="EMBL" id="KAJ2742582.1"/>
    </source>
</evidence>
<comment type="caution">
    <text evidence="2">The sequence shown here is derived from an EMBL/GenBank/DDBJ whole genome shotgun (WGS) entry which is preliminary data.</text>
</comment>
<sequence>MSNYNNNNQYGENRGYDNQQQYGNQSGYNNNQQQYGNQPGYANQDQYGENRGYDNQNQNQNQYGENRGFDEQQQGEDGERGFLGNVANYSYKDETYTDKHGVVHNKIDKSHVVVQGLGVAAAGGLAYTAYQKFAHKDDTPEQQQQQQQELQQSKGNFFIDEDGSVDKSHAALAGVGVVAAGLLAKKLYDNFEERNLPEEKHGKHRDNNDYKY</sequence>
<feature type="compositionally biased region" description="Low complexity" evidence="1">
    <location>
        <begin position="1"/>
        <end position="44"/>
    </location>
</feature>
<keyword evidence="3" id="KW-1185">Reference proteome</keyword>
<proteinExistence type="predicted"/>
<dbReference type="EMBL" id="JANBUH010001793">
    <property type="protein sequence ID" value="KAJ2742582.1"/>
    <property type="molecule type" value="Genomic_DNA"/>
</dbReference>